<dbReference type="PANTHER" id="PTHR30461">
    <property type="entry name" value="DNA-INVERTASE FROM LAMBDOID PROPHAGE"/>
    <property type="match status" value="1"/>
</dbReference>
<evidence type="ECO:0000256" key="3">
    <source>
        <dbReference type="ARBA" id="ARBA00023172"/>
    </source>
</evidence>
<organism evidence="9 10">
    <name type="scientific">Eubacterium limosum</name>
    <dbReference type="NCBI Taxonomy" id="1736"/>
    <lineage>
        <taxon>Bacteria</taxon>
        <taxon>Bacillati</taxon>
        <taxon>Bacillota</taxon>
        <taxon>Clostridia</taxon>
        <taxon>Eubacteriales</taxon>
        <taxon>Eubacteriaceae</taxon>
        <taxon>Eubacterium</taxon>
    </lineage>
</organism>
<dbReference type="InterPro" id="IPR006118">
    <property type="entry name" value="Recombinase_CS"/>
</dbReference>
<dbReference type="GO" id="GO:0015074">
    <property type="term" value="P:DNA integration"/>
    <property type="evidence" value="ECO:0007669"/>
    <property type="project" value="UniProtKB-KW"/>
</dbReference>
<dbReference type="InterPro" id="IPR025827">
    <property type="entry name" value="Zn_ribbon_recom_dom"/>
</dbReference>
<dbReference type="InterPro" id="IPR050639">
    <property type="entry name" value="SSR_resolvase"/>
</dbReference>
<dbReference type="RefSeq" id="WP_038353636.1">
    <property type="nucleotide sequence ID" value="NZ_CP019962.1"/>
</dbReference>
<dbReference type="EMBL" id="CP019962">
    <property type="protein sequence ID" value="ARD66065.1"/>
    <property type="molecule type" value="Genomic_DNA"/>
</dbReference>
<dbReference type="AlphaFoldDB" id="A0AAC9QUJ4"/>
<evidence type="ECO:0000259" key="7">
    <source>
        <dbReference type="PROSITE" id="PS51736"/>
    </source>
</evidence>
<dbReference type="InterPro" id="IPR011109">
    <property type="entry name" value="DNA_bind_recombinase_dom"/>
</dbReference>
<evidence type="ECO:0000256" key="5">
    <source>
        <dbReference type="PROSITE-ProRule" id="PRU10137"/>
    </source>
</evidence>
<dbReference type="GO" id="GO:0003677">
    <property type="term" value="F:DNA binding"/>
    <property type="evidence" value="ECO:0007669"/>
    <property type="project" value="UniProtKB-KW"/>
</dbReference>
<keyword evidence="3" id="KW-0233">DNA recombination</keyword>
<evidence type="ECO:0000256" key="6">
    <source>
        <dbReference type="SAM" id="Coils"/>
    </source>
</evidence>
<evidence type="ECO:0000259" key="8">
    <source>
        <dbReference type="PROSITE" id="PS51737"/>
    </source>
</evidence>
<dbReference type="Gene3D" id="3.40.50.1390">
    <property type="entry name" value="Resolvase, N-terminal catalytic domain"/>
    <property type="match status" value="1"/>
</dbReference>
<dbReference type="PANTHER" id="PTHR30461:SF23">
    <property type="entry name" value="DNA RECOMBINASE-RELATED"/>
    <property type="match status" value="1"/>
</dbReference>
<accession>A0AAC9QUJ4</accession>
<dbReference type="Pfam" id="PF13408">
    <property type="entry name" value="Zn_ribbon_recom"/>
    <property type="match status" value="1"/>
</dbReference>
<dbReference type="GO" id="GO:0000150">
    <property type="term" value="F:DNA strand exchange activity"/>
    <property type="evidence" value="ECO:0007669"/>
    <property type="project" value="InterPro"/>
</dbReference>
<protein>
    <submittedName>
        <fullName evidence="9">Recombinase family protein</fullName>
    </submittedName>
</protein>
<feature type="active site" description="O-(5'-phospho-DNA)-serine intermediate" evidence="4 5">
    <location>
        <position position="12"/>
    </location>
</feature>
<proteinExistence type="predicted"/>
<dbReference type="InterPro" id="IPR036162">
    <property type="entry name" value="Resolvase-like_N_sf"/>
</dbReference>
<reference evidence="10" key="1">
    <citation type="journal article" date="2017" name="Sci. Rep.">
        <title>Determination of the Genome and Primary Transcriptome of Syngas Fermenting Eubacterium limosum ATCC 8486.</title>
        <authorList>
            <person name="Song Y."/>
            <person name="Shin J."/>
            <person name="Jeong Y."/>
            <person name="Jin S."/>
            <person name="Lee J.K."/>
            <person name="Kim D.R."/>
            <person name="Kim S.C."/>
            <person name="Cho S."/>
            <person name="Cho B.K."/>
        </authorList>
    </citation>
    <scope>NUCLEOTIDE SEQUENCE [LARGE SCALE GENOMIC DNA]</scope>
    <source>
        <strain evidence="10">ATCC 8486</strain>
    </source>
</reference>
<dbReference type="Proteomes" id="UP000192391">
    <property type="component" value="Chromosome"/>
</dbReference>
<dbReference type="Pfam" id="PF07508">
    <property type="entry name" value="Recombinase"/>
    <property type="match status" value="1"/>
</dbReference>
<evidence type="ECO:0000256" key="4">
    <source>
        <dbReference type="PIRSR" id="PIRSR606118-50"/>
    </source>
</evidence>
<dbReference type="InterPro" id="IPR038109">
    <property type="entry name" value="DNA_bind_recomb_sf"/>
</dbReference>
<keyword evidence="1" id="KW-0229">DNA integration</keyword>
<evidence type="ECO:0000313" key="10">
    <source>
        <dbReference type="Proteomes" id="UP000192391"/>
    </source>
</evidence>
<keyword evidence="6" id="KW-0175">Coiled coil</keyword>
<dbReference type="SUPFAM" id="SSF53041">
    <property type="entry name" value="Resolvase-like"/>
    <property type="match status" value="1"/>
</dbReference>
<gene>
    <name evidence="9" type="ORF">B2M23_11165</name>
</gene>
<dbReference type="PROSITE" id="PS51736">
    <property type="entry name" value="RECOMBINASES_3"/>
    <property type="match status" value="1"/>
</dbReference>
<evidence type="ECO:0000256" key="2">
    <source>
        <dbReference type="ARBA" id="ARBA00023125"/>
    </source>
</evidence>
<keyword evidence="2" id="KW-0238">DNA-binding</keyword>
<dbReference type="InterPro" id="IPR006119">
    <property type="entry name" value="Resolv_N"/>
</dbReference>
<feature type="domain" description="Recombinase" evidence="8">
    <location>
        <begin position="158"/>
        <end position="260"/>
    </location>
</feature>
<name>A0AAC9QUJ4_EUBLI</name>
<dbReference type="Gene3D" id="3.90.1750.20">
    <property type="entry name" value="Putative Large Serine Recombinase, Chain B, Domain 2"/>
    <property type="match status" value="1"/>
</dbReference>
<dbReference type="KEGG" id="elim:B2M23_11165"/>
<dbReference type="PROSITE" id="PS00397">
    <property type="entry name" value="RECOMBINASES_1"/>
    <property type="match status" value="1"/>
</dbReference>
<dbReference type="Pfam" id="PF00239">
    <property type="entry name" value="Resolvase"/>
    <property type="match status" value="1"/>
</dbReference>
<feature type="domain" description="Resolvase/invertase-type recombinase catalytic" evidence="7">
    <location>
        <begin position="4"/>
        <end position="151"/>
    </location>
</feature>
<sequence>MKKRAGLYIRVSTEEQVDNYSIPEQKRRLEAYCQSHDWAVAEEYIDGGFSGAKLDRPAMQKMITDTKAGNLDVVVSLKLDRLSRSQKDTLHLIEDIFLPCHVDYVSVNESFDTGTSFGRAMVGILSVFAQLEREQILERMHSGMEARVRSGLIHGGLPFGYDRKEKGLVINESQAAIVREIFDYWLKGASYSEISRIMTKKYPGALAWHAITSVIQILKNPVYIGKVNFNGEVLDGLHDPILSDAVFEQAQVLIQTKTRWQGKQTRYLLTGILWCAKCGERYGVRSTKCNGVQYSYYCCCPNRKKPGSEFKKKCKSKSWPTHKLDSMIIDTIKRLSFDRQYFEELSNPAADSNINNLTRLDKEISECDQQVEKLMDLYTLDKLPLDKLNKKINALYEKKKKLEDDLSKLRKPVVQSYEDYKEIFDSVDIILETGDIKQKKALIRSIIKRIEINDDDVTIIFNFQNG</sequence>
<evidence type="ECO:0000313" key="9">
    <source>
        <dbReference type="EMBL" id="ARD66065.1"/>
    </source>
</evidence>
<dbReference type="PROSITE" id="PS51737">
    <property type="entry name" value="RECOMBINASE_DNA_BIND"/>
    <property type="match status" value="1"/>
</dbReference>
<dbReference type="SMART" id="SM00857">
    <property type="entry name" value="Resolvase"/>
    <property type="match status" value="1"/>
</dbReference>
<feature type="coiled-coil region" evidence="6">
    <location>
        <begin position="357"/>
        <end position="405"/>
    </location>
</feature>
<evidence type="ECO:0000256" key="1">
    <source>
        <dbReference type="ARBA" id="ARBA00022908"/>
    </source>
</evidence>
<dbReference type="CDD" id="cd00338">
    <property type="entry name" value="Ser_Recombinase"/>
    <property type="match status" value="1"/>
</dbReference>